<dbReference type="EMBL" id="JAHUZB010000001">
    <property type="protein sequence ID" value="MBV7389112.1"/>
    <property type="molecule type" value="Genomic_DNA"/>
</dbReference>
<proteinExistence type="predicted"/>
<dbReference type="Proteomes" id="UP000774130">
    <property type="component" value="Unassembled WGS sequence"/>
</dbReference>
<protein>
    <submittedName>
        <fullName evidence="1">Uncharacterized protein</fullName>
    </submittedName>
</protein>
<comment type="caution">
    <text evidence="1">The sequence shown here is derived from an EMBL/GenBank/DDBJ whole genome shotgun (WGS) entry which is preliminary data.</text>
</comment>
<organism evidence="1 2">
    <name type="scientific">Enterococcus alishanensis</name>
    <dbReference type="NCBI Taxonomy" id="1303817"/>
    <lineage>
        <taxon>Bacteria</taxon>
        <taxon>Bacillati</taxon>
        <taxon>Bacillota</taxon>
        <taxon>Bacilli</taxon>
        <taxon>Lactobacillales</taxon>
        <taxon>Enterococcaceae</taxon>
        <taxon>Enterococcus</taxon>
    </lineage>
</organism>
<keyword evidence="2" id="KW-1185">Reference proteome</keyword>
<evidence type="ECO:0000313" key="2">
    <source>
        <dbReference type="Proteomes" id="UP000774130"/>
    </source>
</evidence>
<dbReference type="RefSeq" id="WP_218324184.1">
    <property type="nucleotide sequence ID" value="NZ_JAHUZB010000001.1"/>
</dbReference>
<sequence length="57" mass="6786">MKKKMTEIISDAAERVYDIVKDDKYDVMVELTNKNKGVKLNKKRPTRHTIKWKAKNH</sequence>
<reference evidence="1 2" key="1">
    <citation type="submission" date="2021-06" db="EMBL/GenBank/DDBJ databases">
        <title>Enterococcus alishanensis sp. nov., a novel lactic acid bacterium isolated from fresh coffee beans.</title>
        <authorList>
            <person name="Chen Y.-S."/>
        </authorList>
    </citation>
    <scope>NUCLEOTIDE SEQUENCE [LARGE SCALE GENOMIC DNA]</scope>
    <source>
        <strain evidence="1 2">ALS3</strain>
    </source>
</reference>
<gene>
    <name evidence="1" type="ORF">KUA55_00355</name>
</gene>
<accession>A0ABS6T8D7</accession>
<name>A0ABS6T8D7_9ENTE</name>
<evidence type="ECO:0000313" key="1">
    <source>
        <dbReference type="EMBL" id="MBV7389112.1"/>
    </source>
</evidence>